<keyword evidence="5" id="KW-1185">Reference proteome</keyword>
<dbReference type="SUPFAM" id="SSF56112">
    <property type="entry name" value="Protein kinase-like (PK-like)"/>
    <property type="match status" value="1"/>
</dbReference>
<dbReference type="InterPro" id="IPR050235">
    <property type="entry name" value="CK1_Ser-Thr_kinase"/>
</dbReference>
<dbReference type="GO" id="GO:0005524">
    <property type="term" value="F:ATP binding"/>
    <property type="evidence" value="ECO:0007669"/>
    <property type="project" value="InterPro"/>
</dbReference>
<reference evidence="5" key="1">
    <citation type="journal article" date="2017" name="Nat. Ecol. Evol.">
        <title>Genome expansion and lineage-specific genetic innovations in the forest pathogenic fungi Armillaria.</title>
        <authorList>
            <person name="Sipos G."/>
            <person name="Prasanna A.N."/>
            <person name="Walter M.C."/>
            <person name="O'Connor E."/>
            <person name="Balint B."/>
            <person name="Krizsan K."/>
            <person name="Kiss B."/>
            <person name="Hess J."/>
            <person name="Varga T."/>
            <person name="Slot J."/>
            <person name="Riley R."/>
            <person name="Boka B."/>
            <person name="Rigling D."/>
            <person name="Barry K."/>
            <person name="Lee J."/>
            <person name="Mihaltcheva S."/>
            <person name="LaButti K."/>
            <person name="Lipzen A."/>
            <person name="Waldron R."/>
            <person name="Moloney N.M."/>
            <person name="Sperisen C."/>
            <person name="Kredics L."/>
            <person name="Vagvoelgyi C."/>
            <person name="Patrignani A."/>
            <person name="Fitzpatrick D."/>
            <person name="Nagy I."/>
            <person name="Doyle S."/>
            <person name="Anderson J.B."/>
            <person name="Grigoriev I.V."/>
            <person name="Gueldener U."/>
            <person name="Muensterkoetter M."/>
            <person name="Nagy L.G."/>
        </authorList>
    </citation>
    <scope>NUCLEOTIDE SEQUENCE [LARGE SCALE GENOMIC DNA]</scope>
    <source>
        <strain evidence="5">28-4</strain>
    </source>
</reference>
<dbReference type="STRING" id="1076256.A0A2H3BKU3"/>
<dbReference type="AlphaFoldDB" id="A0A2H3BKU3"/>
<dbReference type="InterPro" id="IPR000719">
    <property type="entry name" value="Prot_kinase_dom"/>
</dbReference>
<evidence type="ECO:0000259" key="3">
    <source>
        <dbReference type="PROSITE" id="PS50011"/>
    </source>
</evidence>
<gene>
    <name evidence="4" type="ORF">ARMSODRAFT_977252</name>
</gene>
<dbReference type="SMART" id="SM00220">
    <property type="entry name" value="S_TKc"/>
    <property type="match status" value="1"/>
</dbReference>
<feature type="region of interest" description="Disordered" evidence="2">
    <location>
        <begin position="245"/>
        <end position="272"/>
    </location>
</feature>
<evidence type="ECO:0000256" key="2">
    <source>
        <dbReference type="SAM" id="MobiDB-lite"/>
    </source>
</evidence>
<evidence type="ECO:0000256" key="1">
    <source>
        <dbReference type="ARBA" id="ARBA00012513"/>
    </source>
</evidence>
<feature type="domain" description="Protein kinase" evidence="3">
    <location>
        <begin position="1"/>
        <end position="316"/>
    </location>
</feature>
<dbReference type="EMBL" id="KZ293439">
    <property type="protein sequence ID" value="PBK66678.1"/>
    <property type="molecule type" value="Genomic_DNA"/>
</dbReference>
<keyword evidence="4" id="KW-0808">Transferase</keyword>
<dbReference type="InterPro" id="IPR011009">
    <property type="entry name" value="Kinase-like_dom_sf"/>
</dbReference>
<dbReference type="EC" id="2.7.11.1" evidence="1"/>
<dbReference type="PROSITE" id="PS50011">
    <property type="entry name" value="PROTEIN_KINASE_DOM"/>
    <property type="match status" value="1"/>
</dbReference>
<evidence type="ECO:0000313" key="5">
    <source>
        <dbReference type="Proteomes" id="UP000218334"/>
    </source>
</evidence>
<name>A0A2H3BKU3_9AGAR</name>
<dbReference type="Gene3D" id="1.10.510.10">
    <property type="entry name" value="Transferase(Phosphotransferase) domain 1"/>
    <property type="match status" value="1"/>
</dbReference>
<feature type="compositionally biased region" description="Acidic residues" evidence="2">
    <location>
        <begin position="254"/>
        <end position="268"/>
    </location>
</feature>
<proteinExistence type="predicted"/>
<sequence length="316" mass="35697">MNSPRFRYQRAPYVALKTSRVSTSVKRPILRHETRIFQLLKGQAAIPLVYAYCQVEHFKYTAMEILGPSVAAQQQKNGPGVMSITVTRIIQALEITGPDAHLAGLEHIHSLEIMHRDIKPENLLCALDDSTIKIIDFGISKPFSRGQPRKCDPLKERRFILQSLHWASLNSHNGVDLAPRDDLESLAYIALFLLRGHLPWKPRPREESPLRSQEIVRHMKTSCSGKDLSEGFPVEFGDLLDHSRSLDEPQLEIPGEDDDGDSDDDDGSDGLGENTYFAMDIDMWERQGERDKDLTLLAEQEAHLDCCTPLIAEVHP</sequence>
<dbReference type="Proteomes" id="UP000218334">
    <property type="component" value="Unassembled WGS sequence"/>
</dbReference>
<keyword evidence="4" id="KW-0418">Kinase</keyword>
<accession>A0A2H3BKU3</accession>
<evidence type="ECO:0000313" key="4">
    <source>
        <dbReference type="EMBL" id="PBK66678.1"/>
    </source>
</evidence>
<dbReference type="PROSITE" id="PS00108">
    <property type="entry name" value="PROTEIN_KINASE_ST"/>
    <property type="match status" value="1"/>
</dbReference>
<dbReference type="GO" id="GO:0004674">
    <property type="term" value="F:protein serine/threonine kinase activity"/>
    <property type="evidence" value="ECO:0007669"/>
    <property type="project" value="UniProtKB-EC"/>
</dbReference>
<dbReference type="PANTHER" id="PTHR11909">
    <property type="entry name" value="CASEIN KINASE-RELATED"/>
    <property type="match status" value="1"/>
</dbReference>
<dbReference type="Pfam" id="PF00069">
    <property type="entry name" value="Pkinase"/>
    <property type="match status" value="1"/>
</dbReference>
<dbReference type="InterPro" id="IPR008271">
    <property type="entry name" value="Ser/Thr_kinase_AS"/>
</dbReference>
<protein>
    <recommendedName>
        <fullName evidence="1">non-specific serine/threonine protein kinase</fullName>
        <ecNumber evidence="1">2.7.11.1</ecNumber>
    </recommendedName>
</protein>
<organism evidence="4 5">
    <name type="scientific">Armillaria solidipes</name>
    <dbReference type="NCBI Taxonomy" id="1076256"/>
    <lineage>
        <taxon>Eukaryota</taxon>
        <taxon>Fungi</taxon>
        <taxon>Dikarya</taxon>
        <taxon>Basidiomycota</taxon>
        <taxon>Agaricomycotina</taxon>
        <taxon>Agaricomycetes</taxon>
        <taxon>Agaricomycetidae</taxon>
        <taxon>Agaricales</taxon>
        <taxon>Marasmiineae</taxon>
        <taxon>Physalacriaceae</taxon>
        <taxon>Armillaria</taxon>
    </lineage>
</organism>